<dbReference type="SUPFAM" id="SSF57196">
    <property type="entry name" value="EGF/Laminin"/>
    <property type="match status" value="1"/>
</dbReference>
<feature type="domain" description="EB" evidence="3">
    <location>
        <begin position="332"/>
        <end position="383"/>
    </location>
</feature>
<dbReference type="InterPro" id="IPR006150">
    <property type="entry name" value="Cys_repeat_1"/>
</dbReference>
<dbReference type="PANTHER" id="PTHR39069">
    <property type="entry name" value="ECDYSONE-INDUCIBLE GENE E1, ISOFORM A"/>
    <property type="match status" value="1"/>
</dbReference>
<name>A0A914VKR7_9BILA</name>
<evidence type="ECO:0000313" key="5">
    <source>
        <dbReference type="WBParaSite" id="PSAMB.scaffold2136size25138.g16516.t1"/>
    </source>
</evidence>
<feature type="region of interest" description="Disordered" evidence="1">
    <location>
        <begin position="385"/>
        <end position="406"/>
    </location>
</feature>
<organism evidence="4 5">
    <name type="scientific">Plectus sambesii</name>
    <dbReference type="NCBI Taxonomy" id="2011161"/>
    <lineage>
        <taxon>Eukaryota</taxon>
        <taxon>Metazoa</taxon>
        <taxon>Ecdysozoa</taxon>
        <taxon>Nematoda</taxon>
        <taxon>Chromadorea</taxon>
        <taxon>Plectida</taxon>
        <taxon>Plectina</taxon>
        <taxon>Plectoidea</taxon>
        <taxon>Plectidae</taxon>
        <taxon>Plectus</taxon>
    </lineage>
</organism>
<dbReference type="WBParaSite" id="PSAMB.scaffold2136size25138.g16516.t1">
    <property type="protein sequence ID" value="PSAMB.scaffold2136size25138.g16516.t1"/>
    <property type="gene ID" value="PSAMB.scaffold2136size25138.g16516"/>
</dbReference>
<dbReference type="PANTHER" id="PTHR39069:SF1">
    <property type="entry name" value="ECDYSONE-INDUCIBLE GENE E1, ISOFORM A"/>
    <property type="match status" value="1"/>
</dbReference>
<evidence type="ECO:0000259" key="3">
    <source>
        <dbReference type="Pfam" id="PF01683"/>
    </source>
</evidence>
<sequence>MRWLLISVLLANLLLNIQAAFTPCNGKAQLGEDCDITADCEHKGSICLRGKCRCHFHYVEATDSKSKTSRCERLPANIGERCESKCREPLFCRSGKCQCVQRGNTQVVNGECVLTSNVGDRCTRHYDCTSPFTACVNSLCVCISGTFQQGNKCTAAPHCPVGGVPRGLCVRSAQYQETVENMGNSGGNADDCTDGYFCVTPSDSPIGHCCPPVCPLGSTPDPSYSCDPNTSLANRCPSDTHHCHRVGGPGYAFAACCRRPCNAIGPNAVYIKGACVARGFLNSECTQHEQCDGIQTMFCSKGTCQCKADFSPFTDALTNPQKNPTQTCQKTCADKKLSRDIECFQRVALNAQCFIQTQCPANSGCYRGRCLCRCGYEEREGSCHKIPPPPTTTLPPGQNPSAGNNPSGDFLGIITKLLNGGQGGSANLNGLLGVGG</sequence>
<dbReference type="InterPro" id="IPR006149">
    <property type="entry name" value="EB_dom"/>
</dbReference>
<dbReference type="AlphaFoldDB" id="A0A914VKR7"/>
<evidence type="ECO:0000256" key="1">
    <source>
        <dbReference type="SAM" id="MobiDB-lite"/>
    </source>
</evidence>
<feature type="domain" description="EB" evidence="3">
    <location>
        <begin position="23"/>
        <end position="62"/>
    </location>
</feature>
<dbReference type="SMART" id="SM00289">
    <property type="entry name" value="WR1"/>
    <property type="match status" value="3"/>
</dbReference>
<protein>
    <submittedName>
        <fullName evidence="5">EB domain-containing protein</fullName>
    </submittedName>
</protein>
<evidence type="ECO:0000313" key="4">
    <source>
        <dbReference type="Proteomes" id="UP000887566"/>
    </source>
</evidence>
<dbReference type="Proteomes" id="UP000887566">
    <property type="component" value="Unplaced"/>
</dbReference>
<feature type="domain" description="EB" evidence="3">
    <location>
        <begin position="266"/>
        <end position="313"/>
    </location>
</feature>
<feature type="domain" description="EB" evidence="3">
    <location>
        <begin position="104"/>
        <end position="153"/>
    </location>
</feature>
<feature type="signal peptide" evidence="2">
    <location>
        <begin position="1"/>
        <end position="19"/>
    </location>
</feature>
<dbReference type="Pfam" id="PF01683">
    <property type="entry name" value="EB"/>
    <property type="match status" value="4"/>
</dbReference>
<reference evidence="5" key="1">
    <citation type="submission" date="2022-11" db="UniProtKB">
        <authorList>
            <consortium name="WormBaseParasite"/>
        </authorList>
    </citation>
    <scope>IDENTIFICATION</scope>
</reference>
<evidence type="ECO:0000256" key="2">
    <source>
        <dbReference type="SAM" id="SignalP"/>
    </source>
</evidence>
<feature type="chain" id="PRO_5037116553" evidence="2">
    <location>
        <begin position="20"/>
        <end position="436"/>
    </location>
</feature>
<keyword evidence="4" id="KW-1185">Reference proteome</keyword>
<accession>A0A914VKR7</accession>
<keyword evidence="2" id="KW-0732">Signal</keyword>
<proteinExistence type="predicted"/>